<gene>
    <name evidence="2" type="ORF">UFOPK3174_01526</name>
</gene>
<dbReference type="EMBL" id="CAFABH010000051">
    <property type="protein sequence ID" value="CAB4833736.1"/>
    <property type="molecule type" value="Genomic_DNA"/>
</dbReference>
<proteinExistence type="predicted"/>
<accession>A0A6J7AL74</accession>
<reference evidence="2" key="1">
    <citation type="submission" date="2020-05" db="EMBL/GenBank/DDBJ databases">
        <authorList>
            <person name="Chiriac C."/>
            <person name="Salcher M."/>
            <person name="Ghai R."/>
            <person name="Kavagutti S V."/>
        </authorList>
    </citation>
    <scope>NUCLEOTIDE SEQUENCE</scope>
</reference>
<evidence type="ECO:0000313" key="2">
    <source>
        <dbReference type="EMBL" id="CAB4833736.1"/>
    </source>
</evidence>
<feature type="region of interest" description="Disordered" evidence="1">
    <location>
        <begin position="59"/>
        <end position="79"/>
    </location>
</feature>
<sequence length="228" mass="24724">MDQRSLGGRDRYGASGIDAGRQRERRGHALAGGNHLIDEAQGRGFPCGNAIAREKHALGGAQGKHARQHPRAAGSRNQAQLHLREPEGGLFFGDRDIAGHHQFEPAAQRVAIDRGDHGDAEAEQGLLHALHAQRHGFRACLVNGGEVPDVPTRDEAPARAGEDERPDLRIRLCLLGRVVNFIGHVGMQGIDRRIVDADDGGEAFPRNFDEAVSQGGSFLELNNLRLFV</sequence>
<feature type="region of interest" description="Disordered" evidence="1">
    <location>
        <begin position="1"/>
        <end position="23"/>
    </location>
</feature>
<name>A0A6J7AL74_9ZZZZ</name>
<protein>
    <submittedName>
        <fullName evidence="2">Unannotated protein</fullName>
    </submittedName>
</protein>
<feature type="compositionally biased region" description="Basic and acidic residues" evidence="1">
    <location>
        <begin position="1"/>
        <end position="12"/>
    </location>
</feature>
<dbReference type="AlphaFoldDB" id="A0A6J7AL74"/>
<organism evidence="2">
    <name type="scientific">freshwater metagenome</name>
    <dbReference type="NCBI Taxonomy" id="449393"/>
    <lineage>
        <taxon>unclassified sequences</taxon>
        <taxon>metagenomes</taxon>
        <taxon>ecological metagenomes</taxon>
    </lineage>
</organism>
<evidence type="ECO:0000256" key="1">
    <source>
        <dbReference type="SAM" id="MobiDB-lite"/>
    </source>
</evidence>